<dbReference type="EMBL" id="FNUT01000019">
    <property type="protein sequence ID" value="SEG75531.1"/>
    <property type="molecule type" value="Genomic_DNA"/>
</dbReference>
<organism evidence="1 2">
    <name type="scientific">Sphingobacterium lactis</name>
    <dbReference type="NCBI Taxonomy" id="797291"/>
    <lineage>
        <taxon>Bacteria</taxon>
        <taxon>Pseudomonadati</taxon>
        <taxon>Bacteroidota</taxon>
        <taxon>Sphingobacteriia</taxon>
        <taxon>Sphingobacteriales</taxon>
        <taxon>Sphingobacteriaceae</taxon>
        <taxon>Sphingobacterium</taxon>
    </lineage>
</organism>
<gene>
    <name evidence="1" type="ORF">SAMN05421877_11923</name>
</gene>
<accession>A0A1H6CRC9</accession>
<protein>
    <submittedName>
        <fullName evidence="1">Holliday junction resolvase RusA (Prophage-encoded endonuclease)</fullName>
    </submittedName>
</protein>
<dbReference type="AlphaFoldDB" id="A0A1H6CRC9"/>
<dbReference type="InterPro" id="IPR036614">
    <property type="entry name" value="RusA-like_sf"/>
</dbReference>
<dbReference type="Gene3D" id="3.30.1330.70">
    <property type="entry name" value="Holliday junction resolvase RusA"/>
    <property type="match status" value="1"/>
</dbReference>
<dbReference type="SUPFAM" id="SSF103084">
    <property type="entry name" value="Holliday junction resolvase RusA"/>
    <property type="match status" value="1"/>
</dbReference>
<dbReference type="GO" id="GO:0006310">
    <property type="term" value="P:DNA recombination"/>
    <property type="evidence" value="ECO:0007669"/>
    <property type="project" value="InterPro"/>
</dbReference>
<evidence type="ECO:0000313" key="2">
    <source>
        <dbReference type="Proteomes" id="UP000236731"/>
    </source>
</evidence>
<dbReference type="GO" id="GO:0004519">
    <property type="term" value="F:endonuclease activity"/>
    <property type="evidence" value="ECO:0007669"/>
    <property type="project" value="UniProtKB-KW"/>
</dbReference>
<dbReference type="InterPro" id="IPR008822">
    <property type="entry name" value="Endonuclease_RusA-like"/>
</dbReference>
<dbReference type="GO" id="GO:0006281">
    <property type="term" value="P:DNA repair"/>
    <property type="evidence" value="ECO:0007669"/>
    <property type="project" value="InterPro"/>
</dbReference>
<name>A0A1H6CRC9_9SPHI</name>
<evidence type="ECO:0000313" key="1">
    <source>
        <dbReference type="EMBL" id="SEG75531.1"/>
    </source>
</evidence>
<dbReference type="GO" id="GO:0000287">
    <property type="term" value="F:magnesium ion binding"/>
    <property type="evidence" value="ECO:0007669"/>
    <property type="project" value="InterPro"/>
</dbReference>
<proteinExistence type="predicted"/>
<dbReference type="Pfam" id="PF05866">
    <property type="entry name" value="RusA"/>
    <property type="match status" value="1"/>
</dbReference>
<sequence>MGKGFNYDPSKNDKSDFLWQVKKNAPPAPLDQPIHLKITFSFPRPKSHFGTGKNSTVLKATAPIYHTARPDIDNLIKFVCDALNTVYWKDDSCICLTEALKVYTDGTPKTEVEIITL</sequence>
<keyword evidence="1" id="KW-0255">Endonuclease</keyword>
<dbReference type="Proteomes" id="UP000236731">
    <property type="component" value="Unassembled WGS sequence"/>
</dbReference>
<reference evidence="2" key="1">
    <citation type="submission" date="2016-10" db="EMBL/GenBank/DDBJ databases">
        <authorList>
            <person name="Varghese N."/>
            <person name="Submissions S."/>
        </authorList>
    </citation>
    <scope>NUCLEOTIDE SEQUENCE [LARGE SCALE GENOMIC DNA]</scope>
    <source>
        <strain evidence="2">DSM 22361</strain>
    </source>
</reference>
<keyword evidence="2" id="KW-1185">Reference proteome</keyword>
<keyword evidence="1" id="KW-0540">Nuclease</keyword>
<keyword evidence="1" id="KW-0378">Hydrolase</keyword>